<name>A0ABP1R1Z3_9HEXA</name>
<reference evidence="1 2" key="1">
    <citation type="submission" date="2024-08" db="EMBL/GenBank/DDBJ databases">
        <authorList>
            <person name="Cucini C."/>
            <person name="Frati F."/>
        </authorList>
    </citation>
    <scope>NUCLEOTIDE SEQUENCE [LARGE SCALE GENOMIC DNA]</scope>
</reference>
<accession>A0ABP1R1Z3</accession>
<proteinExistence type="predicted"/>
<gene>
    <name evidence="1" type="ORF">ODALV1_LOCUS15631</name>
</gene>
<keyword evidence="2" id="KW-1185">Reference proteome</keyword>
<sequence length="94" mass="10454">MLKAKFVAVKMDINGTSKKVRVKWRYVSPPVTPPPPHLAEETCWDSLPPEPSKLILYSTIWSAAAADAGSGCAENLVLELELNWKTKTNYGPWL</sequence>
<comment type="caution">
    <text evidence="1">The sequence shown here is derived from an EMBL/GenBank/DDBJ whole genome shotgun (WGS) entry which is preliminary data.</text>
</comment>
<organism evidence="1 2">
    <name type="scientific">Orchesella dallaii</name>
    <dbReference type="NCBI Taxonomy" id="48710"/>
    <lineage>
        <taxon>Eukaryota</taxon>
        <taxon>Metazoa</taxon>
        <taxon>Ecdysozoa</taxon>
        <taxon>Arthropoda</taxon>
        <taxon>Hexapoda</taxon>
        <taxon>Collembola</taxon>
        <taxon>Entomobryomorpha</taxon>
        <taxon>Entomobryoidea</taxon>
        <taxon>Orchesellidae</taxon>
        <taxon>Orchesellinae</taxon>
        <taxon>Orchesella</taxon>
    </lineage>
</organism>
<dbReference type="Proteomes" id="UP001642540">
    <property type="component" value="Unassembled WGS sequence"/>
</dbReference>
<evidence type="ECO:0000313" key="2">
    <source>
        <dbReference type="Proteomes" id="UP001642540"/>
    </source>
</evidence>
<protein>
    <submittedName>
        <fullName evidence="1">Uncharacterized protein</fullName>
    </submittedName>
</protein>
<dbReference type="EMBL" id="CAXLJM020000048">
    <property type="protein sequence ID" value="CAL8112399.1"/>
    <property type="molecule type" value="Genomic_DNA"/>
</dbReference>
<evidence type="ECO:0000313" key="1">
    <source>
        <dbReference type="EMBL" id="CAL8112399.1"/>
    </source>
</evidence>